<organism evidence="2 3">
    <name type="scientific">Faecalicatena contorta</name>
    <dbReference type="NCBI Taxonomy" id="39482"/>
    <lineage>
        <taxon>Bacteria</taxon>
        <taxon>Bacillati</taxon>
        <taxon>Bacillota</taxon>
        <taxon>Clostridia</taxon>
        <taxon>Lachnospirales</taxon>
        <taxon>Lachnospiraceae</taxon>
        <taxon>Faecalicatena</taxon>
    </lineage>
</organism>
<feature type="transmembrane region" description="Helical" evidence="1">
    <location>
        <begin position="137"/>
        <end position="160"/>
    </location>
</feature>
<feature type="transmembrane region" description="Helical" evidence="1">
    <location>
        <begin position="494"/>
        <end position="516"/>
    </location>
</feature>
<feature type="transmembrane region" description="Helical" evidence="1">
    <location>
        <begin position="466"/>
        <end position="488"/>
    </location>
</feature>
<feature type="transmembrane region" description="Helical" evidence="1">
    <location>
        <begin position="324"/>
        <end position="345"/>
    </location>
</feature>
<feature type="transmembrane region" description="Helical" evidence="1">
    <location>
        <begin position="204"/>
        <end position="227"/>
    </location>
</feature>
<gene>
    <name evidence="2" type="ORF">SAMN05216529_103308</name>
</gene>
<dbReference type="InterPro" id="IPR031584">
    <property type="entry name" value="Put_ABC_export"/>
</dbReference>
<dbReference type="Proteomes" id="UP000254051">
    <property type="component" value="Unassembled WGS sequence"/>
</dbReference>
<dbReference type="Pfam" id="PF16962">
    <property type="entry name" value="ABC_export"/>
    <property type="match status" value="1"/>
</dbReference>
<keyword evidence="1" id="KW-0472">Membrane</keyword>
<dbReference type="EMBL" id="UHJJ01000003">
    <property type="protein sequence ID" value="SUQ13577.1"/>
    <property type="molecule type" value="Genomic_DNA"/>
</dbReference>
<evidence type="ECO:0000313" key="2">
    <source>
        <dbReference type="EMBL" id="SUQ13577.1"/>
    </source>
</evidence>
<dbReference type="AlphaFoldDB" id="A0A316A0E3"/>
<feature type="transmembrane region" description="Helical" evidence="1">
    <location>
        <begin position="58"/>
        <end position="77"/>
    </location>
</feature>
<sequence>MRALLYLTKRSFINNIKKALKKPVSLLIIIGAVLYAVFILVMLGQLVKSVQFGSVKGLLAIVTVWTLYAFLGNFVSYSSKKGVIFRPAHAHFVFPSPISPKTILLHSAWMNYLMSVVVGILFFISGVTVFQVAAWKMLLFFLTGCVLELVLEGSIMVYLYTNDRIPAGVMKWIGRIIKAFLVGIALFIVMYFRKYGVSLESAFAFIDWTGLQMIPVVGWNIAVYHLILLGPSSLNLVCTLLYVLTVALLLIVACRMKCEGGYYEDAAKFADNYAEMKKRSKNGEMVIGIEKKKKKFRRVNDNFNVTGARAIFYRQLLEYKKEKYFVFSKMTLLTLGIAVLLSRVMKDSAMESGMPEMFLLGIIAYMTLILTGYLGKWENELKNPYLFLIPDSPVKKLWYSTLMEHIKALIDGCILCITFGVVWKISPLQVIMAILIYTVLQANRMYTKVVAHCLLGDTLGKTGQDIIRALIQMTLLGLGVGVAALVGFTVNVDFVFPIILIYSIIITVIIGLLASIRFHSMEQLG</sequence>
<feature type="transmembrane region" description="Helical" evidence="1">
    <location>
        <begin position="172"/>
        <end position="192"/>
    </location>
</feature>
<name>A0A316A0E3_9FIRM</name>
<evidence type="ECO:0000256" key="1">
    <source>
        <dbReference type="SAM" id="Phobius"/>
    </source>
</evidence>
<feature type="transmembrane region" description="Helical" evidence="1">
    <location>
        <begin position="24"/>
        <end position="46"/>
    </location>
</feature>
<protein>
    <submittedName>
        <fullName evidence="2">ABC exporter</fullName>
    </submittedName>
</protein>
<keyword evidence="1" id="KW-0812">Transmembrane</keyword>
<evidence type="ECO:0000313" key="3">
    <source>
        <dbReference type="Proteomes" id="UP000254051"/>
    </source>
</evidence>
<dbReference type="RefSeq" id="WP_109709558.1">
    <property type="nucleotide sequence ID" value="NZ_QGDS01000003.1"/>
</dbReference>
<accession>A0A316A0E3</accession>
<proteinExistence type="predicted"/>
<feature type="transmembrane region" description="Helical" evidence="1">
    <location>
        <begin position="233"/>
        <end position="253"/>
    </location>
</feature>
<keyword evidence="3" id="KW-1185">Reference proteome</keyword>
<feature type="transmembrane region" description="Helical" evidence="1">
    <location>
        <begin position="109"/>
        <end position="130"/>
    </location>
</feature>
<feature type="transmembrane region" description="Helical" evidence="1">
    <location>
        <begin position="357"/>
        <end position="375"/>
    </location>
</feature>
<reference evidence="3" key="1">
    <citation type="submission" date="2017-07" db="EMBL/GenBank/DDBJ databases">
        <authorList>
            <person name="Varghese N."/>
            <person name="Submissions S."/>
        </authorList>
    </citation>
    <scope>NUCLEOTIDE SEQUENCE [LARGE SCALE GENOMIC DNA]</scope>
    <source>
        <strain evidence="3">NLAE-zl-C134</strain>
    </source>
</reference>
<dbReference type="OrthoDB" id="816862at2"/>
<keyword evidence="1" id="KW-1133">Transmembrane helix</keyword>